<sequence>MGTITSVAKAFFEACETGGGWEACERFCTPDASFSAQADALSGVTTLRDYTEWMKGLLTFIPDGRYEVKSFATDDERQNVRAFGVFSGTHTGEGGPCAPTGKSTVTDYVYSMEFDGEKISHMTKIWNDARAVRELGWA</sequence>
<organism evidence="1 2">
    <name type="scientific">Ancylobacter novellus</name>
    <name type="common">Thiobacillus novellus</name>
    <dbReference type="NCBI Taxonomy" id="921"/>
    <lineage>
        <taxon>Bacteria</taxon>
        <taxon>Pseudomonadati</taxon>
        <taxon>Pseudomonadota</taxon>
        <taxon>Alphaproteobacteria</taxon>
        <taxon>Hyphomicrobiales</taxon>
        <taxon>Xanthobacteraceae</taxon>
        <taxon>Ancylobacter</taxon>
    </lineage>
</organism>
<protein>
    <submittedName>
        <fullName evidence="1">Polyketide cyclase</fullName>
    </submittedName>
</protein>
<dbReference type="InterPro" id="IPR032710">
    <property type="entry name" value="NTF2-like_dom_sf"/>
</dbReference>
<dbReference type="InterPro" id="IPR009959">
    <property type="entry name" value="Cyclase_SnoaL-like"/>
</dbReference>
<proteinExistence type="predicted"/>
<dbReference type="GO" id="GO:0030638">
    <property type="term" value="P:polyketide metabolic process"/>
    <property type="evidence" value="ECO:0007669"/>
    <property type="project" value="InterPro"/>
</dbReference>
<name>A0A2W5KC69_ANCNO</name>
<dbReference type="AlphaFoldDB" id="A0A2W5KC69"/>
<comment type="caution">
    <text evidence="1">The sequence shown here is derived from an EMBL/GenBank/DDBJ whole genome shotgun (WGS) entry which is preliminary data.</text>
</comment>
<accession>A0A2W5KC69</accession>
<evidence type="ECO:0000313" key="1">
    <source>
        <dbReference type="EMBL" id="PZQ13619.1"/>
    </source>
</evidence>
<gene>
    <name evidence="1" type="ORF">DI565_13840</name>
</gene>
<evidence type="ECO:0000313" key="2">
    <source>
        <dbReference type="Proteomes" id="UP000249577"/>
    </source>
</evidence>
<reference evidence="1 2" key="1">
    <citation type="submission" date="2017-08" db="EMBL/GenBank/DDBJ databases">
        <title>Infants hospitalized years apart are colonized by the same room-sourced microbial strains.</title>
        <authorList>
            <person name="Brooks B."/>
            <person name="Olm M.R."/>
            <person name="Firek B.A."/>
            <person name="Baker R."/>
            <person name="Thomas B.C."/>
            <person name="Morowitz M.J."/>
            <person name="Banfield J.F."/>
        </authorList>
    </citation>
    <scope>NUCLEOTIDE SEQUENCE [LARGE SCALE GENOMIC DNA]</scope>
    <source>
        <strain evidence="1">S2_005_003_R2_43</strain>
    </source>
</reference>
<dbReference type="EMBL" id="QFPN01000007">
    <property type="protein sequence ID" value="PZQ13619.1"/>
    <property type="molecule type" value="Genomic_DNA"/>
</dbReference>
<dbReference type="Proteomes" id="UP000249577">
    <property type="component" value="Unassembled WGS sequence"/>
</dbReference>
<dbReference type="Pfam" id="PF07366">
    <property type="entry name" value="SnoaL"/>
    <property type="match status" value="1"/>
</dbReference>
<dbReference type="Gene3D" id="3.10.450.50">
    <property type="match status" value="1"/>
</dbReference>
<dbReference type="SUPFAM" id="SSF54427">
    <property type="entry name" value="NTF2-like"/>
    <property type="match status" value="1"/>
</dbReference>